<name>A0A0R3MMM1_9BRAD</name>
<reference evidence="1 2" key="1">
    <citation type="submission" date="2014-03" db="EMBL/GenBank/DDBJ databases">
        <title>Bradyrhizobium valentinum sp. nov., isolated from effective nodules of Lupinus mariae-josephae, a lupine endemic of basic-lime soils in Eastern Spain.</title>
        <authorList>
            <person name="Duran D."/>
            <person name="Rey L."/>
            <person name="Navarro A."/>
            <person name="Busquets A."/>
            <person name="Imperial J."/>
            <person name="Ruiz-Argueso T."/>
        </authorList>
    </citation>
    <scope>NUCLEOTIDE SEQUENCE [LARGE SCALE GENOMIC DNA]</scope>
    <source>
        <strain evidence="1 2">CCBAU 23086</strain>
    </source>
</reference>
<dbReference type="EMBL" id="LLYB01000081">
    <property type="protein sequence ID" value="KRR21399.1"/>
    <property type="molecule type" value="Genomic_DNA"/>
</dbReference>
<proteinExistence type="predicted"/>
<sequence length="92" mass="10099">MNTDVQIITVEVRRSNSGLYTATSDALDGVYMAHTDREAIVADLPAVVSRWFKSNHNIDVDVFMRPPVPNNGGFYIPTIPVPAEIAARSLGR</sequence>
<evidence type="ECO:0008006" key="3">
    <source>
        <dbReference type="Google" id="ProtNLM"/>
    </source>
</evidence>
<comment type="caution">
    <text evidence="1">The sequence shown here is derived from an EMBL/GenBank/DDBJ whole genome shotgun (WGS) entry which is preliminary data.</text>
</comment>
<accession>A0A0R3MMM1</accession>
<dbReference type="AlphaFoldDB" id="A0A0R3MMM1"/>
<dbReference type="RefSeq" id="WP_057859858.1">
    <property type="nucleotide sequence ID" value="NZ_LLYB01000081.1"/>
</dbReference>
<protein>
    <recommendedName>
        <fullName evidence="3">DUF1902 domain-containing protein</fullName>
    </recommendedName>
</protein>
<evidence type="ECO:0000313" key="2">
    <source>
        <dbReference type="Proteomes" id="UP000051660"/>
    </source>
</evidence>
<gene>
    <name evidence="1" type="ORF">CQ14_07055</name>
</gene>
<dbReference type="Proteomes" id="UP000051660">
    <property type="component" value="Unassembled WGS sequence"/>
</dbReference>
<organism evidence="1 2">
    <name type="scientific">Bradyrhizobium lablabi</name>
    <dbReference type="NCBI Taxonomy" id="722472"/>
    <lineage>
        <taxon>Bacteria</taxon>
        <taxon>Pseudomonadati</taxon>
        <taxon>Pseudomonadota</taxon>
        <taxon>Alphaproteobacteria</taxon>
        <taxon>Hyphomicrobiales</taxon>
        <taxon>Nitrobacteraceae</taxon>
        <taxon>Bradyrhizobium</taxon>
    </lineage>
</organism>
<evidence type="ECO:0000313" key="1">
    <source>
        <dbReference type="EMBL" id="KRR21399.1"/>
    </source>
</evidence>